<proteinExistence type="predicted"/>
<dbReference type="GeneID" id="118895552"/>
<evidence type="ECO:0000313" key="2">
    <source>
        <dbReference type="Proteomes" id="UP000694857"/>
    </source>
</evidence>
<dbReference type="KEGG" id="bmus:118895552"/>
<organism evidence="2 3">
    <name type="scientific">Balaenoptera musculus</name>
    <name type="common">Blue whale</name>
    <dbReference type="NCBI Taxonomy" id="9771"/>
    <lineage>
        <taxon>Eukaryota</taxon>
        <taxon>Metazoa</taxon>
        <taxon>Chordata</taxon>
        <taxon>Craniata</taxon>
        <taxon>Vertebrata</taxon>
        <taxon>Euteleostomi</taxon>
        <taxon>Mammalia</taxon>
        <taxon>Eutheria</taxon>
        <taxon>Laurasiatheria</taxon>
        <taxon>Artiodactyla</taxon>
        <taxon>Whippomorpha</taxon>
        <taxon>Cetacea</taxon>
        <taxon>Mysticeti</taxon>
        <taxon>Balaenopteridae</taxon>
        <taxon>Balaenoptera</taxon>
    </lineage>
</organism>
<protein>
    <submittedName>
        <fullName evidence="3">Uncharacterized protein LOC118895552</fullName>
    </submittedName>
</protein>
<feature type="region of interest" description="Disordered" evidence="1">
    <location>
        <begin position="69"/>
        <end position="133"/>
    </location>
</feature>
<keyword evidence="2" id="KW-1185">Reference proteome</keyword>
<evidence type="ECO:0000313" key="3">
    <source>
        <dbReference type="RefSeq" id="XP_036708706.1"/>
    </source>
</evidence>
<evidence type="ECO:0000256" key="1">
    <source>
        <dbReference type="SAM" id="MobiDB-lite"/>
    </source>
</evidence>
<feature type="compositionally biased region" description="Low complexity" evidence="1">
    <location>
        <begin position="78"/>
        <end position="102"/>
    </location>
</feature>
<dbReference type="AlphaFoldDB" id="A0A8B8XGU1"/>
<dbReference type="Proteomes" id="UP000694857">
    <property type="component" value="Chromosome 5"/>
</dbReference>
<dbReference type="RefSeq" id="XP_036708706.1">
    <property type="nucleotide sequence ID" value="XM_036852811.1"/>
</dbReference>
<accession>A0A8B8XGU1</accession>
<gene>
    <name evidence="3" type="primary">LOC118895552</name>
</gene>
<dbReference type="OrthoDB" id="10466665at2759"/>
<name>A0A8B8XGU1_BALMU</name>
<reference evidence="3" key="1">
    <citation type="submission" date="2025-08" db="UniProtKB">
        <authorList>
            <consortium name="RefSeq"/>
        </authorList>
    </citation>
    <scope>IDENTIFICATION</scope>
    <source>
        <tissue evidence="3">Epidermis and Blubber</tissue>
    </source>
</reference>
<sequence>MRVMETWVFSHLSWPGQRPKSLRPLGLLNLRRRRSYFGTSGALDRGSHSRCKLASINSRCWEILHQSPRPEKEPLHPASPKSLLPLQSQASLSRRSFVTSTGRGRGRGGGRRLTGGLCSSRSESTRTQKSDAGWANGCRPGQIEDAMLGAVAVILNYEGYLSNGDRIHQSNRIEIMWLPHIGKRCITYLQTLVLTKILTTA</sequence>